<keyword evidence="2 8" id="KW-0863">Zinc-finger</keyword>
<evidence type="ECO:0000256" key="10">
    <source>
        <dbReference type="SAM" id="SignalP"/>
    </source>
</evidence>
<comment type="function">
    <text evidence="7">Transcriptional regulator that specifically binds 5'-GATA-3' or 5'-GAT-3' motifs within gene promoters.</text>
</comment>
<keyword evidence="10" id="KW-0732">Signal</keyword>
<dbReference type="SUPFAM" id="SSF57716">
    <property type="entry name" value="Glucocorticoid receptor-like (DNA-binding domain)"/>
    <property type="match status" value="1"/>
</dbReference>
<evidence type="ECO:0000256" key="1">
    <source>
        <dbReference type="ARBA" id="ARBA00022723"/>
    </source>
</evidence>
<dbReference type="PROSITE" id="PS50114">
    <property type="entry name" value="GATA_ZN_FINGER_2"/>
    <property type="match status" value="1"/>
</dbReference>
<dbReference type="PANTHER" id="PTHR47172:SF1">
    <property type="entry name" value="GATA TRANSCRIPTION FACTOR 15"/>
    <property type="match status" value="1"/>
</dbReference>
<evidence type="ECO:0000256" key="2">
    <source>
        <dbReference type="ARBA" id="ARBA00022771"/>
    </source>
</evidence>
<evidence type="ECO:0000256" key="3">
    <source>
        <dbReference type="ARBA" id="ARBA00022833"/>
    </source>
</evidence>
<proteinExistence type="inferred from homology"/>
<dbReference type="GO" id="GO:0008270">
    <property type="term" value="F:zinc ion binding"/>
    <property type="evidence" value="ECO:0007669"/>
    <property type="project" value="UniProtKB-KW"/>
</dbReference>
<organism evidence="12 13">
    <name type="scientific">Musa troglodytarum</name>
    <name type="common">fe'i banana</name>
    <dbReference type="NCBI Taxonomy" id="320322"/>
    <lineage>
        <taxon>Eukaryota</taxon>
        <taxon>Viridiplantae</taxon>
        <taxon>Streptophyta</taxon>
        <taxon>Embryophyta</taxon>
        <taxon>Tracheophyta</taxon>
        <taxon>Spermatophyta</taxon>
        <taxon>Magnoliopsida</taxon>
        <taxon>Liliopsida</taxon>
        <taxon>Zingiberales</taxon>
        <taxon>Musaceae</taxon>
        <taxon>Musa</taxon>
    </lineage>
</organism>
<dbReference type="Proteomes" id="UP001055439">
    <property type="component" value="Chromosome 7"/>
</dbReference>
<feature type="domain" description="GATA-type" evidence="11">
    <location>
        <begin position="28"/>
        <end position="82"/>
    </location>
</feature>
<keyword evidence="3" id="KW-0862">Zinc</keyword>
<sequence>MRLFAVVCCFLIRFHLQDSCDANPRSSDRQIKSCTDCRATKTPLWRAGPTGPKSLCNACGIRYRKKVKEAGMKVKKKKKKKREISGGRGRKRFGVYLKMQMSGLGLWKQRSMIQKRRRRRNVLGEEEQAAVLLMALSSGLL</sequence>
<dbReference type="CDD" id="cd00202">
    <property type="entry name" value="ZnF_GATA"/>
    <property type="match status" value="1"/>
</dbReference>
<evidence type="ECO:0000313" key="13">
    <source>
        <dbReference type="Proteomes" id="UP001055439"/>
    </source>
</evidence>
<evidence type="ECO:0000256" key="8">
    <source>
        <dbReference type="PROSITE-ProRule" id="PRU00094"/>
    </source>
</evidence>
<accession>A0A9E7KFI8</accession>
<dbReference type="PROSITE" id="PS00344">
    <property type="entry name" value="GATA_ZN_FINGER_1"/>
    <property type="match status" value="1"/>
</dbReference>
<dbReference type="InterPro" id="IPR013088">
    <property type="entry name" value="Znf_NHR/GATA"/>
</dbReference>
<keyword evidence="1" id="KW-0479">Metal-binding</keyword>
<dbReference type="AlphaFoldDB" id="A0A9E7KFI8"/>
<evidence type="ECO:0000259" key="11">
    <source>
        <dbReference type="PROSITE" id="PS50114"/>
    </source>
</evidence>
<keyword evidence="4" id="KW-0805">Transcription regulation</keyword>
<reference evidence="12" key="1">
    <citation type="submission" date="2022-05" db="EMBL/GenBank/DDBJ databases">
        <title>The Musa troglodytarum L. genome provides insights into the mechanism of non-climacteric behaviour and enrichment of carotenoids.</title>
        <authorList>
            <person name="Wang J."/>
        </authorList>
    </citation>
    <scope>NUCLEOTIDE SEQUENCE</scope>
    <source>
        <tissue evidence="12">Leaf</tissue>
    </source>
</reference>
<evidence type="ECO:0000256" key="4">
    <source>
        <dbReference type="ARBA" id="ARBA00023015"/>
    </source>
</evidence>
<dbReference type="GO" id="GO:0043565">
    <property type="term" value="F:sequence-specific DNA binding"/>
    <property type="evidence" value="ECO:0007669"/>
    <property type="project" value="InterPro"/>
</dbReference>
<dbReference type="Gene3D" id="3.30.50.10">
    <property type="entry name" value="Erythroid Transcription Factor GATA-1, subunit A"/>
    <property type="match status" value="1"/>
</dbReference>
<feature type="chain" id="PRO_5039154075" evidence="10">
    <location>
        <begin position="23"/>
        <end position="141"/>
    </location>
</feature>
<keyword evidence="13" id="KW-1185">Reference proteome</keyword>
<dbReference type="OrthoDB" id="2162994at2759"/>
<feature type="region of interest" description="Disordered" evidence="9">
    <location>
        <begin position="70"/>
        <end position="89"/>
    </location>
</feature>
<evidence type="ECO:0000313" key="12">
    <source>
        <dbReference type="EMBL" id="URE16267.1"/>
    </source>
</evidence>
<evidence type="ECO:0000256" key="9">
    <source>
        <dbReference type="SAM" id="MobiDB-lite"/>
    </source>
</evidence>
<evidence type="ECO:0000256" key="6">
    <source>
        <dbReference type="ARBA" id="ARBA00024019"/>
    </source>
</evidence>
<dbReference type="InterPro" id="IPR000679">
    <property type="entry name" value="Znf_GATA"/>
</dbReference>
<dbReference type="SMART" id="SM00401">
    <property type="entry name" value="ZnF_GATA"/>
    <property type="match status" value="1"/>
</dbReference>
<protein>
    <submittedName>
        <fullName evidence="12">GATA transcription factor</fullName>
    </submittedName>
</protein>
<dbReference type="GO" id="GO:0006355">
    <property type="term" value="P:regulation of DNA-templated transcription"/>
    <property type="evidence" value="ECO:0007669"/>
    <property type="project" value="InterPro"/>
</dbReference>
<dbReference type="Pfam" id="PF00320">
    <property type="entry name" value="GATA"/>
    <property type="match status" value="1"/>
</dbReference>
<evidence type="ECO:0000256" key="7">
    <source>
        <dbReference type="ARBA" id="ARBA00037539"/>
    </source>
</evidence>
<comment type="similarity">
    <text evidence="6">Belongs to the type IV zinc-finger family. Class B subfamily.</text>
</comment>
<feature type="signal peptide" evidence="10">
    <location>
        <begin position="1"/>
        <end position="22"/>
    </location>
</feature>
<gene>
    <name evidence="12" type="ORF">MUK42_10908</name>
</gene>
<dbReference type="PANTHER" id="PTHR47172">
    <property type="entry name" value="OS01G0976800 PROTEIN"/>
    <property type="match status" value="1"/>
</dbReference>
<evidence type="ECO:0000256" key="5">
    <source>
        <dbReference type="ARBA" id="ARBA00023163"/>
    </source>
</evidence>
<name>A0A9E7KFI8_9LILI</name>
<keyword evidence="5" id="KW-0804">Transcription</keyword>
<dbReference type="EMBL" id="CP097509">
    <property type="protein sequence ID" value="URE16267.1"/>
    <property type="molecule type" value="Genomic_DNA"/>
</dbReference>